<proteinExistence type="predicted"/>
<gene>
    <name evidence="1" type="ORF">N5D11_15985</name>
</gene>
<dbReference type="RefSeq" id="WP_201706450.1">
    <property type="nucleotide sequence ID" value="NZ_CP068195.1"/>
</dbReference>
<evidence type="ECO:0000313" key="1">
    <source>
        <dbReference type="EMBL" id="MDH0657590.1"/>
    </source>
</evidence>
<organism evidence="1 2">
    <name type="scientific">Acinetobacter johnsonii</name>
    <dbReference type="NCBI Taxonomy" id="40214"/>
    <lineage>
        <taxon>Bacteria</taxon>
        <taxon>Pseudomonadati</taxon>
        <taxon>Pseudomonadota</taxon>
        <taxon>Gammaproteobacteria</taxon>
        <taxon>Moraxellales</taxon>
        <taxon>Moraxellaceae</taxon>
        <taxon>Acinetobacter</taxon>
    </lineage>
</organism>
<dbReference type="EMBL" id="JAOCDR010000069">
    <property type="protein sequence ID" value="MDH0657590.1"/>
    <property type="molecule type" value="Genomic_DNA"/>
</dbReference>
<dbReference type="AlphaFoldDB" id="A0AA42IHF9"/>
<name>A0AA42IHF9_ACIJO</name>
<evidence type="ECO:0008006" key="3">
    <source>
        <dbReference type="Google" id="ProtNLM"/>
    </source>
</evidence>
<sequence>MKTKPFAVRLPIALATALERQAERESITVADVIRRILGQSIQSDKNQLIDQLTSLNVQVKLLINGQQQIIKKLSEFDVDMGNE</sequence>
<accession>A0AA42IHF9</accession>
<evidence type="ECO:0000313" key="2">
    <source>
        <dbReference type="Proteomes" id="UP001161099"/>
    </source>
</evidence>
<dbReference type="Proteomes" id="UP001161099">
    <property type="component" value="Unassembled WGS sequence"/>
</dbReference>
<dbReference type="GO" id="GO:0006355">
    <property type="term" value="P:regulation of DNA-templated transcription"/>
    <property type="evidence" value="ECO:0007669"/>
    <property type="project" value="InterPro"/>
</dbReference>
<protein>
    <recommendedName>
        <fullName evidence="3">Ribbon-helix-helix protein, CopG family</fullName>
    </recommendedName>
</protein>
<reference evidence="1" key="1">
    <citation type="submission" date="2022-09" db="EMBL/GenBank/DDBJ databases">
        <title>Intensive care unit water sources are persistently colonized with multi-drug resistant bacteria and are the site of extensive horizontal gene transfer of antibiotic resistance genes.</title>
        <authorList>
            <person name="Diorio-Toth L."/>
        </authorList>
    </citation>
    <scope>NUCLEOTIDE SEQUENCE</scope>
    <source>
        <strain evidence="1">GD03851</strain>
    </source>
</reference>
<comment type="caution">
    <text evidence="1">The sequence shown here is derived from an EMBL/GenBank/DDBJ whole genome shotgun (WGS) entry which is preliminary data.</text>
</comment>
<dbReference type="InterPro" id="IPR010985">
    <property type="entry name" value="Ribbon_hlx_hlx"/>
</dbReference>
<dbReference type="SUPFAM" id="SSF47598">
    <property type="entry name" value="Ribbon-helix-helix"/>
    <property type="match status" value="1"/>
</dbReference>